<dbReference type="InterPro" id="IPR035706">
    <property type="entry name" value="AAA_9"/>
</dbReference>
<evidence type="ECO:0000256" key="10">
    <source>
        <dbReference type="ARBA" id="ARBA00023175"/>
    </source>
</evidence>
<dbReference type="Pfam" id="PF03028">
    <property type="entry name" value="Dynein_heavy"/>
    <property type="match status" value="1"/>
</dbReference>
<feature type="domain" description="Dynein heavy chain region D6 P-loop" evidence="13">
    <location>
        <begin position="526"/>
        <end position="643"/>
    </location>
</feature>
<dbReference type="GO" id="GO:0030286">
    <property type="term" value="C:dynein complex"/>
    <property type="evidence" value="ECO:0007669"/>
    <property type="project" value="UniProtKB-KW"/>
</dbReference>
<evidence type="ECO:0000256" key="2">
    <source>
        <dbReference type="ARBA" id="ARBA00004245"/>
    </source>
</evidence>
<dbReference type="InterPro" id="IPR026983">
    <property type="entry name" value="DHC"/>
</dbReference>
<feature type="domain" description="Dynein heavy chain C-terminal" evidence="16">
    <location>
        <begin position="825"/>
        <end position="1133"/>
    </location>
</feature>
<feature type="domain" description="Dynein heavy chain ATP-binding dynein motor region" evidence="14">
    <location>
        <begin position="48"/>
        <end position="269"/>
    </location>
</feature>
<dbReference type="GO" id="GO:0045505">
    <property type="term" value="F:dynein intermediate chain binding"/>
    <property type="evidence" value="ECO:0007669"/>
    <property type="project" value="InterPro"/>
</dbReference>
<keyword evidence="11" id="KW-0206">Cytoskeleton</keyword>
<evidence type="ECO:0008006" key="19">
    <source>
        <dbReference type="Google" id="ProtNLM"/>
    </source>
</evidence>
<dbReference type="Gene3D" id="6.10.140.1060">
    <property type="match status" value="1"/>
</dbReference>
<evidence type="ECO:0000256" key="5">
    <source>
        <dbReference type="ARBA" id="ARBA00022741"/>
    </source>
</evidence>
<evidence type="ECO:0000259" key="15">
    <source>
        <dbReference type="Pfam" id="PF18198"/>
    </source>
</evidence>
<dbReference type="FunFam" id="3.40.50.300:FF:001145">
    <property type="entry name" value="Putative dynein heavy chain"/>
    <property type="match status" value="1"/>
</dbReference>
<protein>
    <recommendedName>
        <fullName evidence="19">Dynein heavy chain</fullName>
    </recommendedName>
</protein>
<organism evidence="17 18">
    <name type="scientific">Triparma laevis f. inornata</name>
    <dbReference type="NCBI Taxonomy" id="1714386"/>
    <lineage>
        <taxon>Eukaryota</taxon>
        <taxon>Sar</taxon>
        <taxon>Stramenopiles</taxon>
        <taxon>Ochrophyta</taxon>
        <taxon>Bolidophyceae</taxon>
        <taxon>Parmales</taxon>
        <taxon>Triparmaceae</taxon>
        <taxon>Triparma</taxon>
    </lineage>
</organism>
<keyword evidence="5" id="KW-0547">Nucleotide-binding</keyword>
<dbReference type="GO" id="GO:0005874">
    <property type="term" value="C:microtubule"/>
    <property type="evidence" value="ECO:0007669"/>
    <property type="project" value="UniProtKB-KW"/>
</dbReference>
<dbReference type="InterPro" id="IPR027417">
    <property type="entry name" value="P-loop_NTPase"/>
</dbReference>
<keyword evidence="9" id="KW-0969">Cilium</keyword>
<keyword evidence="7" id="KW-0243">Dynein</keyword>
<evidence type="ECO:0000256" key="11">
    <source>
        <dbReference type="ARBA" id="ARBA00023212"/>
    </source>
</evidence>
<proteinExistence type="predicted"/>
<dbReference type="InterPro" id="IPR041228">
    <property type="entry name" value="Dynein_C"/>
</dbReference>
<dbReference type="GO" id="GO:0007018">
    <property type="term" value="P:microtubule-based movement"/>
    <property type="evidence" value="ECO:0007669"/>
    <property type="project" value="InterPro"/>
</dbReference>
<evidence type="ECO:0000259" key="16">
    <source>
        <dbReference type="Pfam" id="PF18199"/>
    </source>
</evidence>
<dbReference type="PANTHER" id="PTHR22878">
    <property type="entry name" value="DYNEIN HEAVY CHAIN 6, AXONEMAL-LIKE-RELATED"/>
    <property type="match status" value="1"/>
</dbReference>
<dbReference type="Proteomes" id="UP001162640">
    <property type="component" value="Unassembled WGS sequence"/>
</dbReference>
<dbReference type="GO" id="GO:0051959">
    <property type="term" value="F:dynein light intermediate chain binding"/>
    <property type="evidence" value="ECO:0007669"/>
    <property type="project" value="InterPro"/>
</dbReference>
<dbReference type="GO" id="GO:0005929">
    <property type="term" value="C:cilium"/>
    <property type="evidence" value="ECO:0007669"/>
    <property type="project" value="UniProtKB-SubCell"/>
</dbReference>
<dbReference type="GO" id="GO:0008569">
    <property type="term" value="F:minus-end-directed microtubule motor activity"/>
    <property type="evidence" value="ECO:0007669"/>
    <property type="project" value="InterPro"/>
</dbReference>
<dbReference type="Gene3D" id="1.10.8.1220">
    <property type="match status" value="1"/>
</dbReference>
<dbReference type="Pfam" id="PF18198">
    <property type="entry name" value="AAA_lid_11"/>
    <property type="match status" value="1"/>
</dbReference>
<accession>A0A9W7A7J2</accession>
<dbReference type="AlphaFoldDB" id="A0A9W7A7J2"/>
<evidence type="ECO:0000256" key="12">
    <source>
        <dbReference type="ARBA" id="ARBA00023273"/>
    </source>
</evidence>
<evidence type="ECO:0000256" key="7">
    <source>
        <dbReference type="ARBA" id="ARBA00023017"/>
    </source>
</evidence>
<dbReference type="FunFam" id="3.10.490.20:FF:000009">
    <property type="entry name" value="Dynein heavy chain 4"/>
    <property type="match status" value="1"/>
</dbReference>
<evidence type="ECO:0000256" key="8">
    <source>
        <dbReference type="ARBA" id="ARBA00023054"/>
    </source>
</evidence>
<evidence type="ECO:0000256" key="1">
    <source>
        <dbReference type="ARBA" id="ARBA00004138"/>
    </source>
</evidence>
<gene>
    <name evidence="17" type="ORF">TL16_g03940</name>
</gene>
<keyword evidence="6" id="KW-0067">ATP-binding</keyword>
<evidence type="ECO:0000256" key="9">
    <source>
        <dbReference type="ARBA" id="ARBA00023069"/>
    </source>
</evidence>
<dbReference type="Pfam" id="PF18199">
    <property type="entry name" value="Dynein_C"/>
    <property type="match status" value="1"/>
</dbReference>
<keyword evidence="4" id="KW-0493">Microtubule</keyword>
<dbReference type="InterPro" id="IPR041658">
    <property type="entry name" value="AAA_lid_11"/>
</dbReference>
<dbReference type="Gene3D" id="3.10.490.20">
    <property type="match status" value="1"/>
</dbReference>
<dbReference type="InterPro" id="IPR042219">
    <property type="entry name" value="AAA_lid_11_sf"/>
</dbReference>
<evidence type="ECO:0000313" key="18">
    <source>
        <dbReference type="Proteomes" id="UP001162640"/>
    </source>
</evidence>
<dbReference type="InterPro" id="IPR043160">
    <property type="entry name" value="Dynein_C_barrel"/>
</dbReference>
<feature type="domain" description="Dynein heavy chain AAA lid" evidence="15">
    <location>
        <begin position="676"/>
        <end position="818"/>
    </location>
</feature>
<evidence type="ECO:0000313" key="17">
    <source>
        <dbReference type="EMBL" id="GMH64342.1"/>
    </source>
</evidence>
<sequence length="1137" mass="127575">MLAYLGPFTSEYRKEMGQEWVAACKGKNIPVDENFSLETILGSPVTIRDWQIFGLPADQFSTENGMLCTMGRRWPLMIDPQGQANRWVRKMCANDNLLVIKLTEKDFLRTLENAIRYGNPILLENVQEELDPSLEPVLMKQVFKRGGQMMIHLGDSDIPYDFNFKFYITTKLANPHYMPEVCIKTTIINFTVTMSGLEDQLLVDVINNERPELEERNAQLVVSIAGDQKTLKEIEDKILYMLANASGNILDDEDLINALDESKKTSSAIKIRLADAEVTRTEIAETREGYRSVATRGSVIYFVIAKLALVDPMYQYSLQFYKALFCTRLEKSPKSDVLDERLAIMIDDVTTNMYLNICRGLFEQDKMLFSFSIASSIKMHLGELSGVEWKTFMVGPGVADAAAMEGKGVESLGEDKSWLKAGSIWNDLIMMENIMPHLFGGLPSDVLADSEAWKATFFGDAPPHEAKLPGEWESKLTNFQRLLVLVAFRPEKLVFGVRVYVVKELGQLFAESPAFDLEAAFSDSTNMTPLIFILSPGADINDYLLELAKNKGKDTLASRGIISLGQGQGVIAEKLMAQARQSGEWVCLQNCHLAVSWLPRLEMLLEAAENNPGDTHAEFRIWLTSMPSPKFPVPVLQNGIKITNEPPKGLKANLLRTFTDMKTNEWEGGSRPKQLQKLIFAVALFNANILERKKFGAVGWNIPYGFMNSDLKAAIEQVRMYVEEAPSDDRMPWTTLNFIVAQIVYGGRVTDKMDKFTISSILTSFFDSNLIDNDDYKFSEGGEYTAPVCPMTKVETMDFIGTWPVEDPPSAFGLHENANITFQQKDTKRLLDTVIAMSGGGGGGDADAEVAAIAQAIEKRMIDQFDSRRGHPQTFKKTNGKMCSTGVFLQQELDRFNELIGVMKSTLHDLQRAIKGFIVMSGPLENMYNDFVFQRVPGQWENAGYPCLKPLPSWTEDHFARLIFMGSWLKDGPPSSFWLPAFFFPQGFMTAVKQTFSRDYKIAIDILVVGCEMMAMGPGEVKKPPKDGVYVYGMYMEGARFDRDKMEMAESRLGDLFDPLPCIWLLPVKNEEYKPESTYSCPLYKTSIRAGTLSTTGHSTNFVVALDVKTSMPLNGDTGVCDHWVKRGAAMLCMLDT</sequence>
<dbReference type="FunFam" id="1.10.8.1220:FF:000001">
    <property type="entry name" value="Dynein axonemal heavy chain 5"/>
    <property type="match status" value="1"/>
</dbReference>
<name>A0A9W7A7J2_9STRA</name>
<keyword evidence="10" id="KW-0505">Motor protein</keyword>
<keyword evidence="12" id="KW-0966">Cell projection</keyword>
<dbReference type="FunFam" id="3.40.50.300:FF:000362">
    <property type="entry name" value="Dynein, axonemal, heavy chain 6"/>
    <property type="match status" value="1"/>
</dbReference>
<comment type="caution">
    <text evidence="17">The sequence shown here is derived from an EMBL/GenBank/DDBJ whole genome shotgun (WGS) entry which is preliminary data.</text>
</comment>
<dbReference type="PANTHER" id="PTHR22878:SF68">
    <property type="entry name" value="DYNEIN HEAVY CHAIN 6, AXONEMAL-LIKE"/>
    <property type="match status" value="1"/>
</dbReference>
<keyword evidence="3" id="KW-0963">Cytoplasm</keyword>
<evidence type="ECO:0000256" key="3">
    <source>
        <dbReference type="ARBA" id="ARBA00022490"/>
    </source>
</evidence>
<dbReference type="EMBL" id="BLQM01000106">
    <property type="protein sequence ID" value="GMH64342.1"/>
    <property type="molecule type" value="Genomic_DNA"/>
</dbReference>
<evidence type="ECO:0000256" key="6">
    <source>
        <dbReference type="ARBA" id="ARBA00022840"/>
    </source>
</evidence>
<dbReference type="Pfam" id="PF12781">
    <property type="entry name" value="AAA_9"/>
    <property type="match status" value="1"/>
</dbReference>
<dbReference type="InterPro" id="IPR004273">
    <property type="entry name" value="Dynein_heavy_D6_P-loop"/>
</dbReference>
<dbReference type="Gene3D" id="1.20.1270.280">
    <property type="match status" value="1"/>
</dbReference>
<dbReference type="GO" id="GO:0005524">
    <property type="term" value="F:ATP binding"/>
    <property type="evidence" value="ECO:0007669"/>
    <property type="project" value="UniProtKB-KW"/>
</dbReference>
<reference evidence="18" key="1">
    <citation type="journal article" date="2023" name="Commun. Biol.">
        <title>Genome analysis of Parmales, the sister group of diatoms, reveals the evolutionary specialization of diatoms from phago-mixotrophs to photoautotrophs.</title>
        <authorList>
            <person name="Ban H."/>
            <person name="Sato S."/>
            <person name="Yoshikawa S."/>
            <person name="Yamada K."/>
            <person name="Nakamura Y."/>
            <person name="Ichinomiya M."/>
            <person name="Sato N."/>
            <person name="Blanc-Mathieu R."/>
            <person name="Endo H."/>
            <person name="Kuwata A."/>
            <person name="Ogata H."/>
        </authorList>
    </citation>
    <scope>NUCLEOTIDE SEQUENCE [LARGE SCALE GENOMIC DNA]</scope>
</reference>
<keyword evidence="8" id="KW-0175">Coiled coil</keyword>
<evidence type="ECO:0000259" key="14">
    <source>
        <dbReference type="Pfam" id="PF12781"/>
    </source>
</evidence>
<comment type="subcellular location">
    <subcellularLocation>
        <location evidence="1">Cell projection</location>
        <location evidence="1">Cilium</location>
    </subcellularLocation>
    <subcellularLocation>
        <location evidence="2">Cytoplasm</location>
        <location evidence="2">Cytoskeleton</location>
    </subcellularLocation>
</comment>
<dbReference type="Gene3D" id="3.40.50.300">
    <property type="entry name" value="P-loop containing nucleotide triphosphate hydrolases"/>
    <property type="match status" value="2"/>
</dbReference>
<dbReference type="Gene3D" id="1.10.8.720">
    <property type="entry name" value="Region D6 of dynein motor"/>
    <property type="match status" value="1"/>
</dbReference>
<evidence type="ECO:0000256" key="4">
    <source>
        <dbReference type="ARBA" id="ARBA00022701"/>
    </source>
</evidence>
<evidence type="ECO:0000259" key="13">
    <source>
        <dbReference type="Pfam" id="PF03028"/>
    </source>
</evidence>
<dbReference type="Gene3D" id="1.20.920.20">
    <property type="match status" value="1"/>
</dbReference>